<proteinExistence type="predicted"/>
<evidence type="ECO:0000313" key="3">
    <source>
        <dbReference type="Proteomes" id="UP001057991"/>
    </source>
</evidence>
<reference evidence="2" key="1">
    <citation type="submission" date="2021-08" db="EMBL/GenBank/DDBJ databases">
        <authorList>
            <person name="Nwanade C."/>
            <person name="Wang M."/>
            <person name="Masoudi A."/>
            <person name="Yu Z."/>
            <person name="Liu J."/>
        </authorList>
    </citation>
    <scope>NUCLEOTIDE SEQUENCE</scope>
    <source>
        <strain evidence="2">S056</strain>
    </source>
</reference>
<dbReference type="Pfam" id="PF01322">
    <property type="entry name" value="Cytochrom_C_2"/>
    <property type="match status" value="1"/>
</dbReference>
<dbReference type="EMBL" id="CP080776">
    <property type="protein sequence ID" value="UWP95448.1"/>
    <property type="molecule type" value="Genomic_DNA"/>
</dbReference>
<dbReference type="AlphaFoldDB" id="A0A9Q9LZG8"/>
<dbReference type="Proteomes" id="UP001057991">
    <property type="component" value="Chromosome"/>
</dbReference>
<dbReference type="GO" id="GO:0020037">
    <property type="term" value="F:heme binding"/>
    <property type="evidence" value="ECO:0007669"/>
    <property type="project" value="InterPro"/>
</dbReference>
<dbReference type="GO" id="GO:0022900">
    <property type="term" value="P:electron transport chain"/>
    <property type="evidence" value="ECO:0007669"/>
    <property type="project" value="InterPro"/>
</dbReference>
<dbReference type="InterPro" id="IPR010980">
    <property type="entry name" value="Cyt_c/b562"/>
</dbReference>
<gene>
    <name evidence="2" type="ORF">K3X48_00040</name>
</gene>
<dbReference type="InterPro" id="IPR002321">
    <property type="entry name" value="Cyt_c_II"/>
</dbReference>
<name>A0A9Q9LZG8_9RHOB</name>
<organism evidence="2 3">
    <name type="scientific">Aliiroseovarius crassostreae</name>
    <dbReference type="NCBI Taxonomy" id="154981"/>
    <lineage>
        <taxon>Bacteria</taxon>
        <taxon>Pseudomonadati</taxon>
        <taxon>Pseudomonadota</taxon>
        <taxon>Alphaproteobacteria</taxon>
        <taxon>Rhodobacterales</taxon>
        <taxon>Paracoccaceae</taxon>
        <taxon>Aliiroseovarius</taxon>
    </lineage>
</organism>
<feature type="chain" id="PRO_5040455458" evidence="1">
    <location>
        <begin position="26"/>
        <end position="204"/>
    </location>
</feature>
<feature type="signal peptide" evidence="1">
    <location>
        <begin position="1"/>
        <end position="25"/>
    </location>
</feature>
<dbReference type="GO" id="GO:0009055">
    <property type="term" value="F:electron transfer activity"/>
    <property type="evidence" value="ECO:0007669"/>
    <property type="project" value="InterPro"/>
</dbReference>
<keyword evidence="1" id="KW-0732">Signal</keyword>
<dbReference type="RefSeq" id="WP_259806060.1">
    <property type="nucleotide sequence ID" value="NZ_CP080776.1"/>
</dbReference>
<dbReference type="GO" id="GO:0005506">
    <property type="term" value="F:iron ion binding"/>
    <property type="evidence" value="ECO:0007669"/>
    <property type="project" value="InterPro"/>
</dbReference>
<dbReference type="Gene3D" id="1.20.120.10">
    <property type="entry name" value="Cytochrome c/b562"/>
    <property type="match status" value="1"/>
</dbReference>
<evidence type="ECO:0000256" key="1">
    <source>
        <dbReference type="SAM" id="SignalP"/>
    </source>
</evidence>
<evidence type="ECO:0000313" key="2">
    <source>
        <dbReference type="EMBL" id="UWP95448.1"/>
    </source>
</evidence>
<sequence>MKTENLIKGALVASVLAMAGQTVFAHGGATGVVKERMDGMGVMKDAMKVLTPMMRGEAEYDATVVRARAEDISRHAGEALTRLFPEGSTDKASEAKPEIWQDWESFSGLADELRRAADGLAAASENGVMMAGDMPAAGSMMSGQNGTMMGGGMMAGQGGAMMGGMMGSGSDGAMMDLSQMPADGVFAMMGQVCAACHTRFRVEK</sequence>
<accession>A0A9Q9LZG8</accession>
<dbReference type="PROSITE" id="PS51009">
    <property type="entry name" value="CYTCII"/>
    <property type="match status" value="1"/>
</dbReference>
<dbReference type="SUPFAM" id="SSF47175">
    <property type="entry name" value="Cytochromes"/>
    <property type="match status" value="1"/>
</dbReference>
<protein>
    <submittedName>
        <fullName evidence="2">Cytochrome c</fullName>
    </submittedName>
</protein>